<protein>
    <submittedName>
        <fullName evidence="1">Uncharacterized protein</fullName>
    </submittedName>
</protein>
<dbReference type="AlphaFoldDB" id="A0A5B7CR32"/>
<name>A0A5B7CR32_PORTR</name>
<gene>
    <name evidence="1" type="ORF">E2C01_004325</name>
</gene>
<evidence type="ECO:0000313" key="2">
    <source>
        <dbReference type="Proteomes" id="UP000324222"/>
    </source>
</evidence>
<organism evidence="1 2">
    <name type="scientific">Portunus trituberculatus</name>
    <name type="common">Swimming crab</name>
    <name type="synonym">Neptunus trituberculatus</name>
    <dbReference type="NCBI Taxonomy" id="210409"/>
    <lineage>
        <taxon>Eukaryota</taxon>
        <taxon>Metazoa</taxon>
        <taxon>Ecdysozoa</taxon>
        <taxon>Arthropoda</taxon>
        <taxon>Crustacea</taxon>
        <taxon>Multicrustacea</taxon>
        <taxon>Malacostraca</taxon>
        <taxon>Eumalacostraca</taxon>
        <taxon>Eucarida</taxon>
        <taxon>Decapoda</taxon>
        <taxon>Pleocyemata</taxon>
        <taxon>Brachyura</taxon>
        <taxon>Eubrachyura</taxon>
        <taxon>Portunoidea</taxon>
        <taxon>Portunidae</taxon>
        <taxon>Portuninae</taxon>
        <taxon>Portunus</taxon>
    </lineage>
</organism>
<accession>A0A5B7CR32</accession>
<dbReference type="EMBL" id="VSRR010000175">
    <property type="protein sequence ID" value="MPC11655.1"/>
    <property type="molecule type" value="Genomic_DNA"/>
</dbReference>
<dbReference type="Proteomes" id="UP000324222">
    <property type="component" value="Unassembled WGS sequence"/>
</dbReference>
<keyword evidence="2" id="KW-1185">Reference proteome</keyword>
<comment type="caution">
    <text evidence="1">The sequence shown here is derived from an EMBL/GenBank/DDBJ whole genome shotgun (WGS) entry which is preliminary data.</text>
</comment>
<proteinExistence type="predicted"/>
<evidence type="ECO:0000313" key="1">
    <source>
        <dbReference type="EMBL" id="MPC11655.1"/>
    </source>
</evidence>
<reference evidence="1 2" key="1">
    <citation type="submission" date="2019-05" db="EMBL/GenBank/DDBJ databases">
        <title>Another draft genome of Portunus trituberculatus and its Hox gene families provides insights of decapod evolution.</title>
        <authorList>
            <person name="Jeong J.-H."/>
            <person name="Song I."/>
            <person name="Kim S."/>
            <person name="Choi T."/>
            <person name="Kim D."/>
            <person name="Ryu S."/>
            <person name="Kim W."/>
        </authorList>
    </citation>
    <scope>NUCLEOTIDE SEQUENCE [LARGE SCALE GENOMIC DNA]</scope>
    <source>
        <tissue evidence="1">Muscle</tissue>
    </source>
</reference>
<sequence>MDNSRPDTRDGCLFGTMNGIGGRCVDLCVAYPLASLGGCRTETVRQNATLATYTKRLLVPHSVCHRARLRTNHRAQGIWHCLKELPRNTSLELNQLSNHIGQCYMAAHGAATHGKAFISACKLIVPLLPVQRRRGGGKQEQEQEEQEQEQ</sequence>